<dbReference type="EMBL" id="BAUL01000177">
    <property type="protein sequence ID" value="GAD96829.1"/>
    <property type="molecule type" value="Genomic_DNA"/>
</dbReference>
<dbReference type="eggNOG" id="ENOG502SGUN">
    <property type="taxonomic scope" value="Eukaryota"/>
</dbReference>
<dbReference type="Proteomes" id="UP000018001">
    <property type="component" value="Unassembled WGS sequence"/>
</dbReference>
<gene>
    <name evidence="2" type="ORF">PVAR5_5494</name>
</gene>
<organism evidence="2 3">
    <name type="scientific">Byssochlamys spectabilis (strain No. 5 / NBRC 109023)</name>
    <name type="common">Paecilomyces variotii</name>
    <dbReference type="NCBI Taxonomy" id="1356009"/>
    <lineage>
        <taxon>Eukaryota</taxon>
        <taxon>Fungi</taxon>
        <taxon>Dikarya</taxon>
        <taxon>Ascomycota</taxon>
        <taxon>Pezizomycotina</taxon>
        <taxon>Eurotiomycetes</taxon>
        <taxon>Eurotiomycetidae</taxon>
        <taxon>Eurotiales</taxon>
        <taxon>Thermoascaceae</taxon>
        <taxon>Paecilomyces</taxon>
    </lineage>
</organism>
<dbReference type="PANTHER" id="PTHR21357:SF4">
    <property type="entry name" value="FAM172 FAMILY PROTEIN HOMOLOG CG10038"/>
    <property type="match status" value="1"/>
</dbReference>
<dbReference type="OrthoDB" id="421951at2759"/>
<dbReference type="PANTHER" id="PTHR21357">
    <property type="entry name" value="FAM172 FAMILY PROTEIN HOMOLOG CG10038"/>
    <property type="match status" value="1"/>
</dbReference>
<proteinExistence type="predicted"/>
<comment type="caution">
    <text evidence="2">The sequence shown here is derived from an EMBL/GenBank/DDBJ whole genome shotgun (WGS) entry which is preliminary data.</text>
</comment>
<dbReference type="GO" id="GO:0005634">
    <property type="term" value="C:nucleus"/>
    <property type="evidence" value="ECO:0007669"/>
    <property type="project" value="TreeGrafter"/>
</dbReference>
<dbReference type="HOGENOM" id="CLU_027515_0_0_1"/>
<name>V5FGM2_BYSSN</name>
<evidence type="ECO:0000313" key="2">
    <source>
        <dbReference type="EMBL" id="GAD96829.1"/>
    </source>
</evidence>
<sequence length="386" mass="42778">MFVFRREDLPTDPVFPADLKKLGYFINDNDQIRMISDPEKEFVFKINRNDRWNQLNREAMNACIRSIVLSRLRDLGLSTLRLPLNAGPDDRHVPIMASSNLKTASRVIVVFGEPSQDLGVWAYRTIGSEGIDAGSAVAFAKSVLGQDDPEDKDNIKADTALILANTGQLVWYKAGGRAITNTSWLALPKESAVDPLPRMTRRNKIPRNGNWDEHVECVFEDVLKARGNLESENAKIDIIGLAEGGLAAVTYLAENWKEWSSHISAICLANPLHYNGIHIFPDSSPSSSATENSFENFISSRCRAYVLSNRSLSDPVPGAADHGCNCYASGEELNVECIMPKAWKSMLEWLEKAHDDPNFGEVQLVLKDDLEDDAEAVASEVKGGEE</sequence>
<evidence type="ECO:0000313" key="3">
    <source>
        <dbReference type="Proteomes" id="UP000018001"/>
    </source>
</evidence>
<reference evidence="3" key="1">
    <citation type="journal article" date="2014" name="Genome Announc.">
        <title>Draft genome sequence of the formaldehyde-resistant fungus Byssochlamys spectabilis No. 5 (anamorph Paecilomyces variotii No. 5) (NBRC109023).</title>
        <authorList>
            <person name="Oka T."/>
            <person name="Ekino K."/>
            <person name="Fukuda K."/>
            <person name="Nomura Y."/>
        </authorList>
    </citation>
    <scope>NUCLEOTIDE SEQUENCE [LARGE SCALE GENOMIC DNA]</scope>
    <source>
        <strain evidence="3">No. 5 / NBRC 109023</strain>
    </source>
</reference>
<evidence type="ECO:0000259" key="1">
    <source>
        <dbReference type="Pfam" id="PF22749"/>
    </source>
</evidence>
<dbReference type="GO" id="GO:0031048">
    <property type="term" value="P:regulatory ncRNA-mediated heterochromatin formation"/>
    <property type="evidence" value="ECO:0007669"/>
    <property type="project" value="TreeGrafter"/>
</dbReference>
<keyword evidence="3" id="KW-1185">Reference proteome</keyword>
<dbReference type="InterPro" id="IPR053858">
    <property type="entry name" value="Arb2_dom"/>
</dbReference>
<accession>V5FGM2</accession>
<feature type="domain" description="Arb2" evidence="1">
    <location>
        <begin position="15"/>
        <end position="310"/>
    </location>
</feature>
<dbReference type="Pfam" id="PF22749">
    <property type="entry name" value="Arb2"/>
    <property type="match status" value="1"/>
</dbReference>
<dbReference type="AlphaFoldDB" id="V5FGM2"/>
<dbReference type="GO" id="GO:0035197">
    <property type="term" value="F:siRNA binding"/>
    <property type="evidence" value="ECO:0007669"/>
    <property type="project" value="TreeGrafter"/>
</dbReference>
<dbReference type="InterPro" id="IPR048263">
    <property type="entry name" value="Arb2"/>
</dbReference>
<dbReference type="InParanoid" id="V5FGM2"/>
<protein>
    <recommendedName>
        <fullName evidence="1">Arb2 domain-containing protein</fullName>
    </recommendedName>
</protein>